<evidence type="ECO:0000313" key="3">
    <source>
        <dbReference type="EMBL" id="GHH71232.1"/>
    </source>
</evidence>
<dbReference type="AlphaFoldDB" id="A0A919KSX0"/>
<evidence type="ECO:0000256" key="1">
    <source>
        <dbReference type="SAM" id="MobiDB-lite"/>
    </source>
</evidence>
<reference evidence="3" key="2">
    <citation type="submission" date="2020-09" db="EMBL/GenBank/DDBJ databases">
        <authorList>
            <person name="Sun Q."/>
            <person name="Ohkuma M."/>
        </authorList>
    </citation>
    <scope>NUCLEOTIDE SEQUENCE</scope>
    <source>
        <strain evidence="3">JCM 4646</strain>
    </source>
</reference>
<keyword evidence="4" id="KW-1185">Reference proteome</keyword>
<dbReference type="GeneID" id="95353654"/>
<reference evidence="3" key="1">
    <citation type="journal article" date="2014" name="Int. J. Syst. Evol. Microbiol.">
        <title>Complete genome sequence of Corynebacterium casei LMG S-19264T (=DSM 44701T), isolated from a smear-ripened cheese.</title>
        <authorList>
            <consortium name="US DOE Joint Genome Institute (JGI-PGF)"/>
            <person name="Walter F."/>
            <person name="Albersmeier A."/>
            <person name="Kalinowski J."/>
            <person name="Ruckert C."/>
        </authorList>
    </citation>
    <scope>NUCLEOTIDE SEQUENCE</scope>
    <source>
        <strain evidence="3">JCM 4646</strain>
    </source>
</reference>
<dbReference type="RefSeq" id="WP_190211514.1">
    <property type="nucleotide sequence ID" value="NZ_BNBO01000015.1"/>
</dbReference>
<evidence type="ECO:0000256" key="2">
    <source>
        <dbReference type="SAM" id="Phobius"/>
    </source>
</evidence>
<accession>A0A919KSX0</accession>
<name>A0A919KSX0_9ACTN</name>
<evidence type="ECO:0000313" key="4">
    <source>
        <dbReference type="Proteomes" id="UP000617734"/>
    </source>
</evidence>
<organism evidence="3 4">
    <name type="scientific">Kitasatospora indigofera</name>
    <dbReference type="NCBI Taxonomy" id="67307"/>
    <lineage>
        <taxon>Bacteria</taxon>
        <taxon>Bacillati</taxon>
        <taxon>Actinomycetota</taxon>
        <taxon>Actinomycetes</taxon>
        <taxon>Kitasatosporales</taxon>
        <taxon>Streptomycetaceae</taxon>
        <taxon>Kitasatospora</taxon>
    </lineage>
</organism>
<sequence>MARTIAGGPGQTGEPPGPVPGEPAAAPARVWSTPALVVLCLSGALLLGATGVFLGAVFLHVAPANALSREYRHQVDGIVYPEFEQNWKLFAPNPLQQNVRLDARVRTVVDGGATREHDWLGLTEQDIAAIRGNPAPSHADQNMLRRAWDFYDGSHAGPDGTLTNPRGKLAEQYLKRIALQRIGRTADGERILEIQFRVTAVPVAPPGWAGESPPVTPPARELPWWPVNDEDYRGLA</sequence>
<keyword evidence="2" id="KW-0472">Membrane</keyword>
<gene>
    <name evidence="3" type="ORF">GCM10018781_32180</name>
</gene>
<dbReference type="Pfam" id="PF19136">
    <property type="entry name" value="DUF5819"/>
    <property type="match status" value="1"/>
</dbReference>
<feature type="transmembrane region" description="Helical" evidence="2">
    <location>
        <begin position="36"/>
        <end position="62"/>
    </location>
</feature>
<keyword evidence="2" id="KW-1133">Transmembrane helix</keyword>
<proteinExistence type="predicted"/>
<protein>
    <submittedName>
        <fullName evidence="3">Uncharacterized protein</fullName>
    </submittedName>
</protein>
<dbReference type="Proteomes" id="UP000617734">
    <property type="component" value="Unassembled WGS sequence"/>
</dbReference>
<dbReference type="EMBL" id="BNBO01000015">
    <property type="protein sequence ID" value="GHH71232.1"/>
    <property type="molecule type" value="Genomic_DNA"/>
</dbReference>
<dbReference type="InterPro" id="IPR043857">
    <property type="entry name" value="DUF5819"/>
</dbReference>
<keyword evidence="2" id="KW-0812">Transmembrane</keyword>
<comment type="caution">
    <text evidence="3">The sequence shown here is derived from an EMBL/GenBank/DDBJ whole genome shotgun (WGS) entry which is preliminary data.</text>
</comment>
<feature type="region of interest" description="Disordered" evidence="1">
    <location>
        <begin position="1"/>
        <end position="25"/>
    </location>
</feature>